<dbReference type="InterPro" id="IPR003409">
    <property type="entry name" value="MORN"/>
</dbReference>
<evidence type="ECO:0000313" key="6">
    <source>
        <dbReference type="Proteomes" id="UP000261480"/>
    </source>
</evidence>
<reference evidence="5" key="1">
    <citation type="submission" date="2025-08" db="UniProtKB">
        <authorList>
            <consortium name="Ensembl"/>
        </authorList>
    </citation>
    <scope>IDENTIFICATION</scope>
</reference>
<evidence type="ECO:0000256" key="1">
    <source>
        <dbReference type="ARBA" id="ARBA00022737"/>
    </source>
</evidence>
<dbReference type="Ensembl" id="ENSPMET00000021252.1">
    <property type="protein sequence ID" value="ENSPMEP00000029823.1"/>
    <property type="gene ID" value="ENSPMEG00000015906.1"/>
</dbReference>
<dbReference type="GO" id="GO:0005813">
    <property type="term" value="C:centrosome"/>
    <property type="evidence" value="ECO:0007669"/>
    <property type="project" value="TreeGrafter"/>
</dbReference>
<dbReference type="PROSITE" id="PS50012">
    <property type="entry name" value="RCC1_3"/>
    <property type="match status" value="5"/>
</dbReference>
<feature type="region of interest" description="Disordered" evidence="3">
    <location>
        <begin position="351"/>
        <end position="398"/>
    </location>
</feature>
<feature type="repeat" description="RCC1" evidence="2">
    <location>
        <begin position="167"/>
        <end position="217"/>
    </location>
</feature>
<name>A0A3B3YRL8_9TELE</name>
<accession>A0A3B3YRL8</accession>
<dbReference type="Pfam" id="PF00415">
    <property type="entry name" value="RCC1"/>
    <property type="match status" value="4"/>
</dbReference>
<dbReference type="GO" id="GO:0030425">
    <property type="term" value="C:dendrite"/>
    <property type="evidence" value="ECO:0007669"/>
    <property type="project" value="TreeGrafter"/>
</dbReference>
<dbReference type="PANTHER" id="PTHR46089">
    <property type="entry name" value="ALSIN HOMOLOG"/>
    <property type="match status" value="1"/>
</dbReference>
<dbReference type="InterPro" id="IPR001849">
    <property type="entry name" value="PH_domain"/>
</dbReference>
<feature type="compositionally biased region" description="Low complexity" evidence="3">
    <location>
        <begin position="376"/>
        <end position="397"/>
    </location>
</feature>
<feature type="repeat" description="RCC1" evidence="2">
    <location>
        <begin position="451"/>
        <end position="501"/>
    </location>
</feature>
<dbReference type="SMART" id="SM00233">
    <property type="entry name" value="PH"/>
    <property type="match status" value="1"/>
</dbReference>
<feature type="repeat" description="RCC1" evidence="2">
    <location>
        <begin position="60"/>
        <end position="107"/>
    </location>
</feature>
<protein>
    <recommendedName>
        <fullName evidence="4">PH domain-containing protein</fullName>
    </recommendedName>
</protein>
<dbReference type="InterPro" id="IPR000408">
    <property type="entry name" value="Reg_chr_condens"/>
</dbReference>
<reference evidence="5" key="2">
    <citation type="submission" date="2025-09" db="UniProtKB">
        <authorList>
            <consortium name="Ensembl"/>
        </authorList>
    </citation>
    <scope>IDENTIFICATION</scope>
</reference>
<proteinExistence type="predicted"/>
<dbReference type="SUPFAM" id="SSF50729">
    <property type="entry name" value="PH domain-like"/>
    <property type="match status" value="1"/>
</dbReference>
<organism evidence="5 6">
    <name type="scientific">Poecilia mexicana</name>
    <dbReference type="NCBI Taxonomy" id="48701"/>
    <lineage>
        <taxon>Eukaryota</taxon>
        <taxon>Metazoa</taxon>
        <taxon>Chordata</taxon>
        <taxon>Craniata</taxon>
        <taxon>Vertebrata</taxon>
        <taxon>Euteleostomi</taxon>
        <taxon>Actinopterygii</taxon>
        <taxon>Neopterygii</taxon>
        <taxon>Teleostei</taxon>
        <taxon>Neoteleostei</taxon>
        <taxon>Acanthomorphata</taxon>
        <taxon>Ovalentaria</taxon>
        <taxon>Atherinomorphae</taxon>
        <taxon>Cyprinodontiformes</taxon>
        <taxon>Poeciliidae</taxon>
        <taxon>Poeciliinae</taxon>
        <taxon>Poecilia</taxon>
    </lineage>
</organism>
<dbReference type="PROSITE" id="PS50003">
    <property type="entry name" value="PH_DOMAIN"/>
    <property type="match status" value="1"/>
</dbReference>
<dbReference type="PRINTS" id="PR00633">
    <property type="entry name" value="RCCNDNSATION"/>
</dbReference>
<evidence type="ECO:0000259" key="4">
    <source>
        <dbReference type="PROSITE" id="PS50003"/>
    </source>
</evidence>
<dbReference type="Gene3D" id="2.30.29.30">
    <property type="entry name" value="Pleckstrin-homology domain (PH domain)/Phosphotyrosine-binding domain (PTB)"/>
    <property type="match status" value="1"/>
</dbReference>
<evidence type="ECO:0000313" key="5">
    <source>
        <dbReference type="Ensembl" id="ENSPMEP00000029823.1"/>
    </source>
</evidence>
<evidence type="ECO:0000256" key="3">
    <source>
        <dbReference type="SAM" id="MobiDB-lite"/>
    </source>
</evidence>
<feature type="repeat" description="RCC1" evidence="2">
    <location>
        <begin position="108"/>
        <end position="166"/>
    </location>
</feature>
<dbReference type="InterPro" id="IPR011993">
    <property type="entry name" value="PH-like_dom_sf"/>
</dbReference>
<dbReference type="Pfam" id="PF25383">
    <property type="entry name" value="PH_alsin"/>
    <property type="match status" value="1"/>
</dbReference>
<dbReference type="Proteomes" id="UP000261480">
    <property type="component" value="Unplaced"/>
</dbReference>
<dbReference type="InterPro" id="IPR035899">
    <property type="entry name" value="DBL_dom_sf"/>
</dbReference>
<dbReference type="SUPFAM" id="SSF48065">
    <property type="entry name" value="DBL homology domain (DH-domain)"/>
    <property type="match status" value="1"/>
</dbReference>
<dbReference type="CDD" id="cd13269">
    <property type="entry name" value="PH_alsin"/>
    <property type="match status" value="1"/>
</dbReference>
<dbReference type="GO" id="GO:0005737">
    <property type="term" value="C:cytoplasm"/>
    <property type="evidence" value="ECO:0007669"/>
    <property type="project" value="TreeGrafter"/>
</dbReference>
<dbReference type="Gene3D" id="2.20.110.10">
    <property type="entry name" value="Histone H3 K4-specific methyltransferase SET7/9 N-terminal domain"/>
    <property type="match status" value="3"/>
</dbReference>
<feature type="repeat" description="RCC1" evidence="2">
    <location>
        <begin position="399"/>
        <end position="450"/>
    </location>
</feature>
<dbReference type="InterPro" id="IPR009091">
    <property type="entry name" value="RCC1/BLIP-II"/>
</dbReference>
<dbReference type="GO" id="GO:0031267">
    <property type="term" value="F:small GTPase binding"/>
    <property type="evidence" value="ECO:0007669"/>
    <property type="project" value="TreeGrafter"/>
</dbReference>
<dbReference type="Pfam" id="PF25582">
    <property type="entry name" value="DH_Alsin"/>
    <property type="match status" value="1"/>
</dbReference>
<dbReference type="GO" id="GO:0016197">
    <property type="term" value="P:endosomal transport"/>
    <property type="evidence" value="ECO:0007669"/>
    <property type="project" value="TreeGrafter"/>
</dbReference>
<dbReference type="SMART" id="SM00698">
    <property type="entry name" value="MORN"/>
    <property type="match status" value="6"/>
</dbReference>
<sequence>FCAGSPADERGLQPPDRGLLHVWPSEGGTQQLCPETVLLSRPVMHISLGENHGILLAQGGLVFSFGELSWRGVSVPVSAPVLEASLLGRTVVHVAAGGFHCGAISEQGGVYMWGENTAGQCGEWFPVTVPEPCPVTVVDSEVVPPVVVRVISLACGWEHSLALSAQNELWAWGSGCQLGLVTNTFPVWKPQKVEHLAGRHVIQVACGAHHSLALVRSLPAQDFSAQSTPKMRERGRSPQCPLADREELVTTDDAVYCPLGVELSEVTRSEVETPFLFAATLNEAEALYLSTTVPWKQSMLQYLTFDLPFCSGGASAPLSSSPVCLEEVRLCVERERQALLGCSLTNAHQKGNAAASGRRSLPGTPTHGSPRRRRQAASGSLCAGAASDDSGDGLPSLETEVWSWGRGSEGQLGHGDQLARLQPLCIKSLTGQEVIKVAAGSHHSLALTAQCQVYSWGSNLCGQLGRVDGPVTVPQLAKLSDGLRVWDLSAGQSHSLLLADGDCVQPVLLYCGQQSESAHINPINRLISSLHTPWSVFVQMSYISSVSGGGRLCAALMDHNVMGFIAAIHDLASRERQFSCWMNDVRRVVIAPLRKKGTLGDPCTHLFFALCDSFIQLSKLIGRHATALSYFLQNAQSRDVTSFPLLTHSEHFLETYKNKEFDLVSMFYQPLQQLHHYSRVLLKMATCYDVVSTNSEYQSLQQGCSHYEALSSCLRRKKKEAETTQLFWKTHSGKTTESLRLPQRRVICESSNRSLTPQFAGRFSNHWFILFNDILVHTQFSSFRIYPLTCLWAKTITEDGSGFYTIKIICPEESFTLVASTPQEKNKWLRSLNQAVDQVLGGAGQGSSPGVTAAVCRTASYKFVTDERFRDAQYSGGWMAGRVHGRGTMKWPDGRVYKGNFKGGLEDGYGECVMPNKAQDKPDVYQGQWKEGKIHGFGKYKYGSGEVYDGCFCDGRRHGYGMLSAGKLARTSSGLFIGQWVQDKKTGYGVHDDIMRGEKYMGFWLDDQRHGSAVVLTQYGVYFEGSFKENKMSGSGLLVSDDDTVFHGEFSDDWTVNGKVKHTPALLWRLSSDQLIALLLLCRGF</sequence>
<feature type="domain" description="PH" evidence="4">
    <location>
        <begin position="812"/>
        <end position="837"/>
    </location>
</feature>
<dbReference type="PROSITE" id="PS00626">
    <property type="entry name" value="RCC1_2"/>
    <property type="match status" value="3"/>
</dbReference>
<dbReference type="Gene3D" id="2.130.10.30">
    <property type="entry name" value="Regulator of chromosome condensation 1/beta-lactamase-inhibitor protein II"/>
    <property type="match status" value="2"/>
</dbReference>
<dbReference type="SUPFAM" id="SSF82185">
    <property type="entry name" value="Histone H3 K4-specific methyltransferase SET7/9 N-terminal domain"/>
    <property type="match status" value="2"/>
</dbReference>
<dbReference type="InterPro" id="IPR051984">
    <property type="entry name" value="Alsin"/>
</dbReference>
<evidence type="ECO:0000256" key="2">
    <source>
        <dbReference type="PROSITE-ProRule" id="PRU00235"/>
    </source>
</evidence>
<dbReference type="SUPFAM" id="SSF50985">
    <property type="entry name" value="RCC1/BLIP-II"/>
    <property type="match status" value="2"/>
</dbReference>
<dbReference type="AlphaFoldDB" id="A0A3B3YRL8"/>
<dbReference type="STRING" id="48701.ENSPMEP00000029823"/>
<dbReference type="PANTHER" id="PTHR46089:SF3">
    <property type="entry name" value="ALSIN"/>
    <property type="match status" value="1"/>
</dbReference>
<dbReference type="InterPro" id="IPR057248">
    <property type="entry name" value="Alsin-like_PH"/>
</dbReference>
<keyword evidence="1" id="KW-0677">Repeat</keyword>
<keyword evidence="6" id="KW-1185">Reference proteome</keyword>
<dbReference type="GO" id="GO:0005085">
    <property type="term" value="F:guanyl-nucleotide exchange factor activity"/>
    <property type="evidence" value="ECO:0007669"/>
    <property type="project" value="UniProtKB-KW"/>
</dbReference>
<dbReference type="Pfam" id="PF02493">
    <property type="entry name" value="MORN"/>
    <property type="match status" value="7"/>
</dbReference>